<gene>
    <name evidence="1" type="ORF">TH5_00655</name>
</gene>
<dbReference type="AlphaFoldDB" id="A0A367UHX6"/>
<dbReference type="Proteomes" id="UP000252419">
    <property type="component" value="Unassembled WGS sequence"/>
</dbReference>
<name>A0A367UHX6_9PROT</name>
<comment type="caution">
    <text evidence="1">The sequence shown here is derived from an EMBL/GenBank/DDBJ whole genome shotgun (WGS) entry which is preliminary data.</text>
</comment>
<dbReference type="RefSeq" id="WP_114120078.1">
    <property type="nucleotide sequence ID" value="NZ_JPWA01000001.1"/>
</dbReference>
<organism evidence="1 2">
    <name type="scientific">Thalassospira xianhensis MCCC 1A02616</name>
    <dbReference type="NCBI Taxonomy" id="1177929"/>
    <lineage>
        <taxon>Bacteria</taxon>
        <taxon>Pseudomonadati</taxon>
        <taxon>Pseudomonadota</taxon>
        <taxon>Alphaproteobacteria</taxon>
        <taxon>Rhodospirillales</taxon>
        <taxon>Thalassospiraceae</taxon>
        <taxon>Thalassospira</taxon>
    </lineage>
</organism>
<dbReference type="EMBL" id="JPWA01000001">
    <property type="protein sequence ID" value="RCK07620.1"/>
    <property type="molecule type" value="Genomic_DNA"/>
</dbReference>
<proteinExistence type="predicted"/>
<keyword evidence="2" id="KW-1185">Reference proteome</keyword>
<evidence type="ECO:0000313" key="1">
    <source>
        <dbReference type="EMBL" id="RCK07620.1"/>
    </source>
</evidence>
<accession>A0A367UHX6</accession>
<evidence type="ECO:0000313" key="2">
    <source>
        <dbReference type="Proteomes" id="UP000252419"/>
    </source>
</evidence>
<reference evidence="1 2" key="1">
    <citation type="submission" date="2014-07" db="EMBL/GenBank/DDBJ databases">
        <title>Draft genome sequence of Thalassospira xianhensis P-4 (MCCC 1A02616).</title>
        <authorList>
            <person name="Lai Q."/>
            <person name="Shao Z."/>
        </authorList>
    </citation>
    <scope>NUCLEOTIDE SEQUENCE [LARGE SCALE GENOMIC DNA]</scope>
    <source>
        <strain evidence="1 2">MCCC 1A02616</strain>
    </source>
</reference>
<sequence>MTQEAPWAPFTEYVAQQNATGMSVIDVSSYLNNLDSVLSEAISTSFEGGRADEVGPDISHFARAIATRVKLESFLLVGPSDCDQALTTLKANLRMFLWVRGFLISKGLQAMFDFLTDPSKRRSDPLRFAKHTLMMTSDAAAAHELFRYIATMAGKHVHDEFGQVLWVTGDETAMSTRVRLLSDWVGSHLHRYDVRPRMRCTAADLEHNLSIFHISDSKDGIEDCTDLFVRAISIDPEINAARKTRVIFSDLSGWQFDELVRVKSLSENLSRRGVMTVIVDDDGALERSGVFSDTSYINKAVIDKSGKYSVEGASQGRLPHYRIPVQLLIPAHLFDEPSGDISRPAR</sequence>
<protein>
    <submittedName>
        <fullName evidence="1">Uncharacterized protein</fullName>
    </submittedName>
</protein>